<dbReference type="SMART" id="SM00363">
    <property type="entry name" value="S4"/>
    <property type="match status" value="1"/>
</dbReference>
<proteinExistence type="predicted"/>
<gene>
    <name evidence="3" type="ORF">LHA26_07415</name>
</gene>
<dbReference type="InterPro" id="IPR002942">
    <property type="entry name" value="S4_RNA-bd"/>
</dbReference>
<organism evidence="3 4">
    <name type="scientific">Sphingomonas morindae</name>
    <dbReference type="NCBI Taxonomy" id="1541170"/>
    <lineage>
        <taxon>Bacteria</taxon>
        <taxon>Pseudomonadati</taxon>
        <taxon>Pseudomonadota</taxon>
        <taxon>Alphaproteobacteria</taxon>
        <taxon>Sphingomonadales</taxon>
        <taxon>Sphingomonadaceae</taxon>
        <taxon>Sphingomonas</taxon>
    </lineage>
</organism>
<evidence type="ECO:0000259" key="2">
    <source>
        <dbReference type="SMART" id="SM00363"/>
    </source>
</evidence>
<dbReference type="SUPFAM" id="SSF55174">
    <property type="entry name" value="Alpha-L RNA-binding motif"/>
    <property type="match status" value="1"/>
</dbReference>
<feature type="domain" description="RNA-binding S4" evidence="2">
    <location>
        <begin position="6"/>
        <end position="69"/>
    </location>
</feature>
<dbReference type="EMBL" id="CP084930">
    <property type="protein sequence ID" value="USI74271.1"/>
    <property type="molecule type" value="Genomic_DNA"/>
</dbReference>
<sequence>MAETSIRLDRFLWFARFAKTRSLAQSIVGEGHVRIDGRPVSKPAAAVRVGSILGLPIGGDVRIVRVEALPQRRGPAPEAQACYTELGAAG</sequence>
<evidence type="ECO:0000256" key="1">
    <source>
        <dbReference type="PROSITE-ProRule" id="PRU00182"/>
    </source>
</evidence>
<dbReference type="PROSITE" id="PS50889">
    <property type="entry name" value="S4"/>
    <property type="match status" value="1"/>
</dbReference>
<evidence type="ECO:0000313" key="3">
    <source>
        <dbReference type="EMBL" id="USI74271.1"/>
    </source>
</evidence>
<keyword evidence="1" id="KW-0694">RNA-binding</keyword>
<dbReference type="RefSeq" id="WP_252168074.1">
    <property type="nucleotide sequence ID" value="NZ_CP084930.1"/>
</dbReference>
<dbReference type="CDD" id="cd00165">
    <property type="entry name" value="S4"/>
    <property type="match status" value="1"/>
</dbReference>
<reference evidence="3" key="1">
    <citation type="journal article" date="2022" name="Toxins">
        <title>Genomic Analysis of Sphingopyxis sp. USTB-05 for Biodegrading Cyanobacterial Hepatotoxins.</title>
        <authorList>
            <person name="Liu C."/>
            <person name="Xu Q."/>
            <person name="Zhao Z."/>
            <person name="Zhang H."/>
            <person name="Liu X."/>
            <person name="Yin C."/>
            <person name="Liu Y."/>
            <person name="Yan H."/>
        </authorList>
    </citation>
    <scope>NUCLEOTIDE SEQUENCE</scope>
    <source>
        <strain evidence="3">NBD5</strain>
    </source>
</reference>
<keyword evidence="4" id="KW-1185">Reference proteome</keyword>
<name>A0ABY4XBZ0_9SPHN</name>
<dbReference type="InterPro" id="IPR036986">
    <property type="entry name" value="S4_RNA-bd_sf"/>
</dbReference>
<evidence type="ECO:0000313" key="4">
    <source>
        <dbReference type="Proteomes" id="UP001056937"/>
    </source>
</evidence>
<protein>
    <submittedName>
        <fullName evidence="3">RNA-binding S4 domain-containing protein</fullName>
    </submittedName>
</protein>
<dbReference type="Pfam" id="PF01479">
    <property type="entry name" value="S4"/>
    <property type="match status" value="1"/>
</dbReference>
<dbReference type="Proteomes" id="UP001056937">
    <property type="component" value="Chromosome 1"/>
</dbReference>
<dbReference type="Gene3D" id="3.10.290.10">
    <property type="entry name" value="RNA-binding S4 domain"/>
    <property type="match status" value="1"/>
</dbReference>
<accession>A0ABY4XBZ0</accession>